<dbReference type="PROSITE" id="PS50902">
    <property type="entry name" value="FLAVODOXIN_LIKE"/>
    <property type="match status" value="1"/>
</dbReference>
<dbReference type="GO" id="GO:0010181">
    <property type="term" value="F:FMN binding"/>
    <property type="evidence" value="ECO:0007669"/>
    <property type="project" value="InterPro"/>
</dbReference>
<gene>
    <name evidence="3" type="ORF">B4121_4379</name>
</gene>
<dbReference type="Pfam" id="PF03358">
    <property type="entry name" value="FMN_red"/>
    <property type="match status" value="1"/>
</dbReference>
<feature type="domain" description="Flavodoxin-like" evidence="2">
    <location>
        <begin position="34"/>
        <end position="220"/>
    </location>
</feature>
<evidence type="ECO:0000259" key="2">
    <source>
        <dbReference type="PROSITE" id="PS50902"/>
    </source>
</evidence>
<evidence type="ECO:0000256" key="1">
    <source>
        <dbReference type="ARBA" id="ARBA00006961"/>
    </source>
</evidence>
<dbReference type="NCBIfam" id="TIGR01755">
    <property type="entry name" value="flav_wrbA"/>
    <property type="match status" value="1"/>
</dbReference>
<dbReference type="AlphaFoldDB" id="A0A7Z0WVI1"/>
<accession>A0A7Z0WVI1</accession>
<dbReference type="NCBIfam" id="NF002999">
    <property type="entry name" value="PRK03767.1"/>
    <property type="match status" value="1"/>
</dbReference>
<dbReference type="GO" id="GO:0016020">
    <property type="term" value="C:membrane"/>
    <property type="evidence" value="ECO:0007669"/>
    <property type="project" value="TreeGrafter"/>
</dbReference>
<dbReference type="PANTHER" id="PTHR30546">
    <property type="entry name" value="FLAVODOXIN-RELATED PROTEIN WRBA-RELATED"/>
    <property type="match status" value="1"/>
</dbReference>
<comment type="caution">
    <text evidence="3">The sequence shown here is derived from an EMBL/GenBank/DDBJ whole genome shotgun (WGS) entry which is preliminary data.</text>
</comment>
<dbReference type="InterPro" id="IPR010089">
    <property type="entry name" value="Flavoprotein_WrbA-like"/>
</dbReference>
<dbReference type="FunFam" id="3.40.50.360:FF:000001">
    <property type="entry name" value="NAD(P)H dehydrogenase (Quinone) FQR1-like"/>
    <property type="match status" value="1"/>
</dbReference>
<dbReference type="InterPro" id="IPR029039">
    <property type="entry name" value="Flavoprotein-like_sf"/>
</dbReference>
<reference evidence="3 4" key="1">
    <citation type="journal article" date="2016" name="Front. Microbiol.">
        <title>High-Level Heat Resistance of Spores of Bacillus amyloliquefaciens and Bacillus licheniformis Results from the Presence of a spoVA Operon in a Tn1546 Transposon.</title>
        <authorList>
            <person name="Berendsen E.M."/>
            <person name="Koning R.A."/>
            <person name="Boekhorst J."/>
            <person name="de Jong A."/>
            <person name="Kuipers O.P."/>
            <person name="Wells-Bennik M.H."/>
        </authorList>
    </citation>
    <scope>NUCLEOTIDE SEQUENCE [LARGE SCALE GENOMIC DNA]</scope>
    <source>
        <strain evidence="3 4">B4121</strain>
    </source>
</reference>
<organism evidence="3 4">
    <name type="scientific">Bacillus paralicheniformis</name>
    <dbReference type="NCBI Taxonomy" id="1648923"/>
    <lineage>
        <taxon>Bacteria</taxon>
        <taxon>Bacillati</taxon>
        <taxon>Bacillota</taxon>
        <taxon>Bacilli</taxon>
        <taxon>Bacillales</taxon>
        <taxon>Bacillaceae</taxon>
        <taxon>Bacillus</taxon>
    </lineage>
</organism>
<evidence type="ECO:0000313" key="3">
    <source>
        <dbReference type="EMBL" id="OLF87927.1"/>
    </source>
</evidence>
<comment type="similarity">
    <text evidence="1">Belongs to the WrbA family.</text>
</comment>
<sequence length="232" mass="25304">MPKRKQKSRCENMGFLDKLFRKSKELDHMSNVKLAVVFYSMGGTNYQLAKWAAEGAEEAGAEVRVLKVQELAPQSAIEGNEVWKSTVDATKDIPVVSSEDIEWADAIIFSTPTRFGNMASQMKQFLDTQGGLWANGKTVNKVVSAMSSAQNPHGGQEATILSLYTSMMHWGAIIASPGYTDPVLFGAGGNPYGTSVTVDQNGKMIEDVEAAVKHQAKRTVTVAEWVKKGNQQ</sequence>
<dbReference type="Gene3D" id="3.40.50.360">
    <property type="match status" value="1"/>
</dbReference>
<dbReference type="EMBL" id="LKPO01000026">
    <property type="protein sequence ID" value="OLF87927.1"/>
    <property type="molecule type" value="Genomic_DNA"/>
</dbReference>
<dbReference type="InterPro" id="IPR008254">
    <property type="entry name" value="Flavodoxin/NO_synth"/>
</dbReference>
<dbReference type="Proteomes" id="UP000185604">
    <property type="component" value="Unassembled WGS sequence"/>
</dbReference>
<dbReference type="GO" id="GO:0003955">
    <property type="term" value="F:NAD(P)H dehydrogenase (quinone) activity"/>
    <property type="evidence" value="ECO:0007669"/>
    <property type="project" value="InterPro"/>
</dbReference>
<dbReference type="InterPro" id="IPR005025">
    <property type="entry name" value="FMN_Rdtase-like_dom"/>
</dbReference>
<dbReference type="SUPFAM" id="SSF52218">
    <property type="entry name" value="Flavoproteins"/>
    <property type="match status" value="1"/>
</dbReference>
<protein>
    <submittedName>
        <fullName evidence="3">Putative Trp repressor binding protein</fullName>
    </submittedName>
</protein>
<proteinExistence type="inferred from homology"/>
<evidence type="ECO:0000313" key="4">
    <source>
        <dbReference type="Proteomes" id="UP000185604"/>
    </source>
</evidence>
<dbReference type="PANTHER" id="PTHR30546:SF23">
    <property type="entry name" value="FLAVOPROTEIN-LIKE PROTEIN YCP4-RELATED"/>
    <property type="match status" value="1"/>
</dbReference>
<name>A0A7Z0WVI1_9BACI</name>